<keyword evidence="2" id="KW-1185">Reference proteome</keyword>
<reference evidence="1" key="1">
    <citation type="submission" date="2023-03" db="EMBL/GenBank/DDBJ databases">
        <title>Massive genome expansion in bonnet fungi (Mycena s.s.) driven by repeated elements and novel gene families across ecological guilds.</title>
        <authorList>
            <consortium name="Lawrence Berkeley National Laboratory"/>
            <person name="Harder C.B."/>
            <person name="Miyauchi S."/>
            <person name="Viragh M."/>
            <person name="Kuo A."/>
            <person name="Thoen E."/>
            <person name="Andreopoulos B."/>
            <person name="Lu D."/>
            <person name="Skrede I."/>
            <person name="Drula E."/>
            <person name="Henrissat B."/>
            <person name="Morin E."/>
            <person name="Kohler A."/>
            <person name="Barry K."/>
            <person name="LaButti K."/>
            <person name="Morin E."/>
            <person name="Salamov A."/>
            <person name="Lipzen A."/>
            <person name="Mereny Z."/>
            <person name="Hegedus B."/>
            <person name="Baldrian P."/>
            <person name="Stursova M."/>
            <person name="Weitz H."/>
            <person name="Taylor A."/>
            <person name="Grigoriev I.V."/>
            <person name="Nagy L.G."/>
            <person name="Martin F."/>
            <person name="Kauserud H."/>
        </authorList>
    </citation>
    <scope>NUCLEOTIDE SEQUENCE</scope>
    <source>
        <strain evidence="1">CBHHK200</strain>
    </source>
</reference>
<protein>
    <submittedName>
        <fullName evidence="1">Uncharacterized protein</fullName>
    </submittedName>
</protein>
<feature type="non-terminal residue" evidence="1">
    <location>
        <position position="111"/>
    </location>
</feature>
<proteinExistence type="predicted"/>
<evidence type="ECO:0000313" key="1">
    <source>
        <dbReference type="EMBL" id="KAJ7026510.1"/>
    </source>
</evidence>
<gene>
    <name evidence="1" type="ORF">C8F04DRAFT_890657</name>
</gene>
<organism evidence="1 2">
    <name type="scientific">Mycena alexandri</name>
    <dbReference type="NCBI Taxonomy" id="1745969"/>
    <lineage>
        <taxon>Eukaryota</taxon>
        <taxon>Fungi</taxon>
        <taxon>Dikarya</taxon>
        <taxon>Basidiomycota</taxon>
        <taxon>Agaricomycotina</taxon>
        <taxon>Agaricomycetes</taxon>
        <taxon>Agaricomycetidae</taxon>
        <taxon>Agaricales</taxon>
        <taxon>Marasmiineae</taxon>
        <taxon>Mycenaceae</taxon>
        <taxon>Mycena</taxon>
    </lineage>
</organism>
<dbReference type="EMBL" id="JARJCM010000137">
    <property type="protein sequence ID" value="KAJ7026510.1"/>
    <property type="molecule type" value="Genomic_DNA"/>
</dbReference>
<dbReference type="AlphaFoldDB" id="A0AAD6WVR9"/>
<evidence type="ECO:0000313" key="2">
    <source>
        <dbReference type="Proteomes" id="UP001218188"/>
    </source>
</evidence>
<dbReference type="Proteomes" id="UP001218188">
    <property type="component" value="Unassembled WGS sequence"/>
</dbReference>
<feature type="non-terminal residue" evidence="1">
    <location>
        <position position="1"/>
    </location>
</feature>
<comment type="caution">
    <text evidence="1">The sequence shown here is derived from an EMBL/GenBank/DDBJ whole genome shotgun (WGS) entry which is preliminary data.</text>
</comment>
<name>A0AAD6WVR9_9AGAR</name>
<sequence>IEPIPLTPQSGFTAIAFALPKLLREVGGRVRELSLDSAWNTNGSRYEVYALLGEVYGSGMPLGYLLVQSTPESSAGGKEKIICQLLRHFRDVWKVRALITLTDKDWSEINA</sequence>
<accession>A0AAD6WVR9</accession>